<keyword evidence="1 3" id="KW-0378">Hydrolase</keyword>
<reference evidence="3" key="1">
    <citation type="submission" date="2023-07" db="EMBL/GenBank/DDBJ databases">
        <title>Marinobacter sp. chi1 genome sequencing and assembly.</title>
        <authorList>
            <person name="Park S."/>
        </authorList>
    </citation>
    <scope>NUCLEOTIDE SEQUENCE</scope>
    <source>
        <strain evidence="3">Chi1</strain>
    </source>
</reference>
<dbReference type="PRINTS" id="PR00111">
    <property type="entry name" value="ABHYDROLASE"/>
</dbReference>
<dbReference type="PANTHER" id="PTHR43798">
    <property type="entry name" value="MONOACYLGLYCEROL LIPASE"/>
    <property type="match status" value="1"/>
</dbReference>
<organism evidence="3 4">
    <name type="scientific">Marinobacter suaedae</name>
    <dbReference type="NCBI Taxonomy" id="3057675"/>
    <lineage>
        <taxon>Bacteria</taxon>
        <taxon>Pseudomonadati</taxon>
        <taxon>Pseudomonadota</taxon>
        <taxon>Gammaproteobacteria</taxon>
        <taxon>Pseudomonadales</taxon>
        <taxon>Marinobacteraceae</taxon>
        <taxon>Marinobacter</taxon>
    </lineage>
</organism>
<dbReference type="PANTHER" id="PTHR43798:SF31">
    <property type="entry name" value="AB HYDROLASE SUPERFAMILY PROTEIN YCLE"/>
    <property type="match status" value="1"/>
</dbReference>
<gene>
    <name evidence="3" type="ORF">QVZ43_09280</name>
</gene>
<evidence type="ECO:0000313" key="4">
    <source>
        <dbReference type="Proteomes" id="UP001168640"/>
    </source>
</evidence>
<dbReference type="RefSeq" id="WP_223795456.1">
    <property type="nucleotide sequence ID" value="NZ_JAUMIS010000002.1"/>
</dbReference>
<proteinExistence type="predicted"/>
<dbReference type="EMBL" id="JAUMIS010000002">
    <property type="protein sequence ID" value="MDO3721916.1"/>
    <property type="molecule type" value="Genomic_DNA"/>
</dbReference>
<dbReference type="SUPFAM" id="SSF53474">
    <property type="entry name" value="alpha/beta-Hydrolases"/>
    <property type="match status" value="1"/>
</dbReference>
<dbReference type="Pfam" id="PF12697">
    <property type="entry name" value="Abhydrolase_6"/>
    <property type="match status" value="1"/>
</dbReference>
<sequence length="282" mass="31344">MSSEHTLTINQQLFHYHETAEGEPVVMLHCSGGDHRQWKGMEHYLTQHRFITPDFAGYGRSVPFTPWRGDDNPDLRMVTQILEGLDQPCHLVGHSYGGGKALQAAIRVPWQVKTLTLIDPAAIRVLNKPDGHSASFREFCSIGDAITQYMRSGACSSAAKQFFGFWQGLDDQFESAVPVQPEQIACMKKIFHEFSELMLPDYSARDMASLTMPVHLIKGERTKPIVHDVIDDLVSRVAVTRQTIVPGAGHLLPLTHRAPTFQAVSDFISTHSVPDPVCVDAA</sequence>
<evidence type="ECO:0000259" key="2">
    <source>
        <dbReference type="Pfam" id="PF12697"/>
    </source>
</evidence>
<dbReference type="InterPro" id="IPR029058">
    <property type="entry name" value="AB_hydrolase_fold"/>
</dbReference>
<dbReference type="GO" id="GO:0016787">
    <property type="term" value="F:hydrolase activity"/>
    <property type="evidence" value="ECO:0007669"/>
    <property type="project" value="UniProtKB-KW"/>
</dbReference>
<keyword evidence="4" id="KW-1185">Reference proteome</keyword>
<accession>A0ABT8W159</accession>
<dbReference type="InterPro" id="IPR050266">
    <property type="entry name" value="AB_hydrolase_sf"/>
</dbReference>
<dbReference type="InterPro" id="IPR000073">
    <property type="entry name" value="AB_hydrolase_1"/>
</dbReference>
<evidence type="ECO:0000256" key="1">
    <source>
        <dbReference type="ARBA" id="ARBA00022801"/>
    </source>
</evidence>
<dbReference type="Gene3D" id="3.40.50.1820">
    <property type="entry name" value="alpha/beta hydrolase"/>
    <property type="match status" value="1"/>
</dbReference>
<comment type="caution">
    <text evidence="3">The sequence shown here is derived from an EMBL/GenBank/DDBJ whole genome shotgun (WGS) entry which is preliminary data.</text>
</comment>
<name>A0ABT8W159_9GAMM</name>
<protein>
    <submittedName>
        <fullName evidence="3">Alpha/beta hydrolase</fullName>
    </submittedName>
</protein>
<dbReference type="Proteomes" id="UP001168640">
    <property type="component" value="Unassembled WGS sequence"/>
</dbReference>
<evidence type="ECO:0000313" key="3">
    <source>
        <dbReference type="EMBL" id="MDO3721916.1"/>
    </source>
</evidence>
<feature type="domain" description="AB hydrolase-1" evidence="2">
    <location>
        <begin position="25"/>
        <end position="259"/>
    </location>
</feature>